<keyword evidence="2" id="KW-1185">Reference proteome</keyword>
<dbReference type="AlphaFoldDB" id="A0AAW9QWM9"/>
<comment type="caution">
    <text evidence="1">The sequence shown here is derived from an EMBL/GenBank/DDBJ whole genome shotgun (WGS) entry which is preliminary data.</text>
</comment>
<name>A0AAW9QWM9_9CHRO</name>
<dbReference type="Pfam" id="PF06296">
    <property type="entry name" value="RelE"/>
    <property type="match status" value="1"/>
</dbReference>
<dbReference type="InterPro" id="IPR009387">
    <property type="entry name" value="HigB-2"/>
</dbReference>
<evidence type="ECO:0000313" key="2">
    <source>
        <dbReference type="Proteomes" id="UP001328733"/>
    </source>
</evidence>
<reference evidence="1 2" key="1">
    <citation type="submission" date="2024-01" db="EMBL/GenBank/DDBJ databases">
        <title>Genomic insights into the taxonomy and metabolism of the cyanobacterium Pannus brasiliensis CCIBt3594.</title>
        <authorList>
            <person name="Machado M."/>
            <person name="Botero N.B."/>
            <person name="Andreote A.P.D."/>
            <person name="Feitosa A.M.T."/>
            <person name="Popin R."/>
            <person name="Sivonen K."/>
            <person name="Fiore M.F."/>
        </authorList>
    </citation>
    <scope>NUCLEOTIDE SEQUENCE [LARGE SCALE GENOMIC DNA]</scope>
    <source>
        <strain evidence="1 2">CCIBt3594</strain>
    </source>
</reference>
<dbReference type="RefSeq" id="WP_332865349.1">
    <property type="nucleotide sequence ID" value="NZ_JBAFSM010000020.1"/>
</dbReference>
<protein>
    <submittedName>
        <fullName evidence="1">Type II toxin-antitoxin system RelE/ParE family toxin</fullName>
    </submittedName>
</protein>
<proteinExistence type="predicted"/>
<dbReference type="Proteomes" id="UP001328733">
    <property type="component" value="Unassembled WGS sequence"/>
</dbReference>
<dbReference type="PIRSF" id="PIRSF018634">
    <property type="entry name" value="UCP018634"/>
    <property type="match status" value="1"/>
</dbReference>
<evidence type="ECO:0000313" key="1">
    <source>
        <dbReference type="EMBL" id="MEG3437871.1"/>
    </source>
</evidence>
<dbReference type="EMBL" id="JBAFSM010000020">
    <property type="protein sequence ID" value="MEG3437871.1"/>
    <property type="molecule type" value="Genomic_DNA"/>
</dbReference>
<organism evidence="1 2">
    <name type="scientific">Pannus brasiliensis CCIBt3594</name>
    <dbReference type="NCBI Taxonomy" id="1427578"/>
    <lineage>
        <taxon>Bacteria</taxon>
        <taxon>Bacillati</taxon>
        <taxon>Cyanobacteriota</taxon>
        <taxon>Cyanophyceae</taxon>
        <taxon>Oscillatoriophycideae</taxon>
        <taxon>Chroococcales</taxon>
        <taxon>Microcystaceae</taxon>
        <taxon>Pannus</taxon>
    </lineage>
</organism>
<accession>A0AAW9QWM9</accession>
<sequence>MRIFKNKWFAKFARKEGISDARLREAVSEIESGRIDADYGGGVIKQRIARTNEGKSGGYRSVILYQRGNKAFFVYGFAKSERDNIDEDEERGFKDLAKVTFSFSEEELAKLVERGVYKEIKGDDPKKNLQE</sequence>
<gene>
    <name evidence="1" type="ORF">V0288_12155</name>
</gene>